<name>A0ABQ9EBU7_TEGGR</name>
<comment type="caution">
    <text evidence="10">The sequence shown here is derived from an EMBL/GenBank/DDBJ whole genome shotgun (WGS) entry which is preliminary data.</text>
</comment>
<evidence type="ECO:0000256" key="2">
    <source>
        <dbReference type="ARBA" id="ARBA00022527"/>
    </source>
</evidence>
<dbReference type="SUPFAM" id="SSF56112">
    <property type="entry name" value="Protein kinase-like (PK-like)"/>
    <property type="match status" value="1"/>
</dbReference>
<proteinExistence type="predicted"/>
<organism evidence="10 11">
    <name type="scientific">Tegillarca granosa</name>
    <name type="common">Malaysian cockle</name>
    <name type="synonym">Anadara granosa</name>
    <dbReference type="NCBI Taxonomy" id="220873"/>
    <lineage>
        <taxon>Eukaryota</taxon>
        <taxon>Metazoa</taxon>
        <taxon>Spiralia</taxon>
        <taxon>Lophotrochozoa</taxon>
        <taxon>Mollusca</taxon>
        <taxon>Bivalvia</taxon>
        <taxon>Autobranchia</taxon>
        <taxon>Pteriomorphia</taxon>
        <taxon>Arcoida</taxon>
        <taxon>Arcoidea</taxon>
        <taxon>Arcidae</taxon>
        <taxon>Tegillarca</taxon>
    </lineage>
</organism>
<evidence type="ECO:0000256" key="8">
    <source>
        <dbReference type="ARBA" id="ARBA00048679"/>
    </source>
</evidence>
<keyword evidence="2" id="KW-0723">Serine/threonine-protein kinase</keyword>
<feature type="compositionally biased region" description="Polar residues" evidence="9">
    <location>
        <begin position="190"/>
        <end position="199"/>
    </location>
</feature>
<feature type="region of interest" description="Disordered" evidence="9">
    <location>
        <begin position="174"/>
        <end position="201"/>
    </location>
</feature>
<protein>
    <recommendedName>
        <fullName evidence="1">non-specific serine/threonine protein kinase</fullName>
        <ecNumber evidence="1">2.7.11.1</ecNumber>
    </recommendedName>
</protein>
<dbReference type="InterPro" id="IPR011009">
    <property type="entry name" value="Kinase-like_dom_sf"/>
</dbReference>
<evidence type="ECO:0000313" key="10">
    <source>
        <dbReference type="EMBL" id="KAJ8301301.1"/>
    </source>
</evidence>
<comment type="catalytic activity">
    <reaction evidence="7">
        <text>L-threonyl-[protein] + ATP = O-phospho-L-threonyl-[protein] + ADP + H(+)</text>
        <dbReference type="Rhea" id="RHEA:46608"/>
        <dbReference type="Rhea" id="RHEA-COMP:11060"/>
        <dbReference type="Rhea" id="RHEA-COMP:11605"/>
        <dbReference type="ChEBI" id="CHEBI:15378"/>
        <dbReference type="ChEBI" id="CHEBI:30013"/>
        <dbReference type="ChEBI" id="CHEBI:30616"/>
        <dbReference type="ChEBI" id="CHEBI:61977"/>
        <dbReference type="ChEBI" id="CHEBI:456216"/>
        <dbReference type="EC" id="2.7.11.1"/>
    </reaction>
</comment>
<dbReference type="Proteomes" id="UP001217089">
    <property type="component" value="Unassembled WGS sequence"/>
</dbReference>
<gene>
    <name evidence="10" type="ORF">KUTeg_020288</name>
</gene>
<dbReference type="EC" id="2.7.11.1" evidence="1"/>
<reference evidence="10 11" key="1">
    <citation type="submission" date="2022-12" db="EMBL/GenBank/DDBJ databases">
        <title>Chromosome-level genome of Tegillarca granosa.</title>
        <authorList>
            <person name="Kim J."/>
        </authorList>
    </citation>
    <scope>NUCLEOTIDE SEQUENCE [LARGE SCALE GENOMIC DNA]</scope>
    <source>
        <strain evidence="10">Teg-2019</strain>
        <tissue evidence="10">Adductor muscle</tissue>
    </source>
</reference>
<keyword evidence="11" id="KW-1185">Reference proteome</keyword>
<evidence type="ECO:0000256" key="4">
    <source>
        <dbReference type="ARBA" id="ARBA00022741"/>
    </source>
</evidence>
<evidence type="ECO:0000256" key="6">
    <source>
        <dbReference type="ARBA" id="ARBA00022840"/>
    </source>
</evidence>
<dbReference type="PANTHER" id="PTHR44899">
    <property type="entry name" value="CAMK FAMILY PROTEIN KINASE"/>
    <property type="match status" value="1"/>
</dbReference>
<evidence type="ECO:0000256" key="5">
    <source>
        <dbReference type="ARBA" id="ARBA00022777"/>
    </source>
</evidence>
<evidence type="ECO:0000313" key="11">
    <source>
        <dbReference type="Proteomes" id="UP001217089"/>
    </source>
</evidence>
<dbReference type="InterPro" id="IPR051131">
    <property type="entry name" value="NEK_Ser/Thr_kinase_NIMA"/>
</dbReference>
<sequence length="244" mass="27457">MTTLERPFDALLMQQLVFKVVHGQLPDMPDDKYSTELIKLMTNMLDKNSEKRESAENILKNSIFNTSLEGAGSKPIPKSRPATKEKSPAKPKQGRNVFEQSSGETFLEVFQKARGITDIDNSTDSQEVGELLKSLSKLVSERHKKEDEKLSPILAATHIEVNIKADKYSDKNKDINKTIKGKTGPKESSSKNTTLTPQNVHRKPFNDSYFIRIYEQQQRNHNRIRNLVEPPRGASGIASCSSSK</sequence>
<evidence type="ECO:0000256" key="1">
    <source>
        <dbReference type="ARBA" id="ARBA00012513"/>
    </source>
</evidence>
<evidence type="ECO:0000256" key="7">
    <source>
        <dbReference type="ARBA" id="ARBA00047899"/>
    </source>
</evidence>
<keyword evidence="3" id="KW-0808">Transferase</keyword>
<keyword evidence="5" id="KW-0418">Kinase</keyword>
<accession>A0ABQ9EBU7</accession>
<dbReference type="PANTHER" id="PTHR44899:SF3">
    <property type="entry name" value="SERINE_THREONINE-PROTEIN KINASE NEK1"/>
    <property type="match status" value="1"/>
</dbReference>
<keyword evidence="6" id="KW-0067">ATP-binding</keyword>
<keyword evidence="4" id="KW-0547">Nucleotide-binding</keyword>
<feature type="region of interest" description="Disordered" evidence="9">
    <location>
        <begin position="69"/>
        <end position="101"/>
    </location>
</feature>
<dbReference type="Gene3D" id="1.10.510.10">
    <property type="entry name" value="Transferase(Phosphotransferase) domain 1"/>
    <property type="match status" value="1"/>
</dbReference>
<evidence type="ECO:0000256" key="3">
    <source>
        <dbReference type="ARBA" id="ARBA00022679"/>
    </source>
</evidence>
<dbReference type="EMBL" id="JARBDR010000918">
    <property type="protein sequence ID" value="KAJ8301301.1"/>
    <property type="molecule type" value="Genomic_DNA"/>
</dbReference>
<evidence type="ECO:0000256" key="9">
    <source>
        <dbReference type="SAM" id="MobiDB-lite"/>
    </source>
</evidence>
<comment type="catalytic activity">
    <reaction evidence="8">
        <text>L-seryl-[protein] + ATP = O-phospho-L-seryl-[protein] + ADP + H(+)</text>
        <dbReference type="Rhea" id="RHEA:17989"/>
        <dbReference type="Rhea" id="RHEA-COMP:9863"/>
        <dbReference type="Rhea" id="RHEA-COMP:11604"/>
        <dbReference type="ChEBI" id="CHEBI:15378"/>
        <dbReference type="ChEBI" id="CHEBI:29999"/>
        <dbReference type="ChEBI" id="CHEBI:30616"/>
        <dbReference type="ChEBI" id="CHEBI:83421"/>
        <dbReference type="ChEBI" id="CHEBI:456216"/>
        <dbReference type="EC" id="2.7.11.1"/>
    </reaction>
</comment>